<keyword evidence="8" id="KW-1185">Reference proteome</keyword>
<gene>
    <name evidence="7" type="ORF">GCM10011487_59320</name>
</gene>
<feature type="domain" description="Heparin-sulfate lyase N-terminal" evidence="6">
    <location>
        <begin position="107"/>
        <end position="344"/>
    </location>
</feature>
<dbReference type="Gene3D" id="2.70.98.70">
    <property type="match status" value="1"/>
</dbReference>
<dbReference type="InterPro" id="IPR012480">
    <property type="entry name" value="Hepar_II_III_C"/>
</dbReference>
<evidence type="ECO:0000256" key="4">
    <source>
        <dbReference type="ARBA" id="ARBA00023239"/>
    </source>
</evidence>
<comment type="caution">
    <text evidence="7">The sequence shown here is derived from an EMBL/GenBank/DDBJ whole genome shotgun (WGS) entry which is preliminary data.</text>
</comment>
<keyword evidence="4" id="KW-0456">Lyase</keyword>
<sequence>MSLKWKLHRLSAMSGWEVGYRVKQRVQASVEQFGLHSAAPPPPAPERTGAPWVATLPTAFNVDKYRRAADDILDGRFPVFAMSAAALGFPPQWNRDPKTGKQAPLQFGKTLNYRDEKLVGDIKYLWEPSRHAQLVTLAQAWHLTRDDKYAEGCRTLLASWFDQCPYPSGVHWTSSLEHSIRLVNWSFAWHLLGGDSSPIFEGSEGEVFKQRWLTSVYQHCHFIAGHFSRYSSANNHLLGELMGLFVASLTWPLWKRSRRWKNLAQRELEEEMLLQNAEDGVNREQANWYHHEVADMMAVAGLIARANGCDFSTAYWHRLRAMLQYIASIMDGGGSVPNFGDADDAVIARLDPEVGDVYRSLLATGAVLFDSAEFKFKANAGHDSQDVDDKTRWLLGDAAAARFQAIDMSRVSLPIRKDFPNAGYYILGDRFETNREVRIVADAGPLGYLSIAAHGHADALSFTLSVGGQEILIDPGTYAYHTQRAWRDYFKGTSAHNTLRVDGVDQSVSGGNFLWVKHAQAHLIALERTPLVDRWVASHDGYGRLKHPVTHRREIQFEKQQSRLQVTDELLGNGPHRIEMFWHFAEACAVVANGRDVRVSCGDVLISMTLPEQLRCNVHRGVERPEPTGWISRSFDVKVPTTTLIATGHVDGAARLVTRFNIDFKS</sequence>
<dbReference type="GO" id="GO:0016829">
    <property type="term" value="F:lyase activity"/>
    <property type="evidence" value="ECO:0007669"/>
    <property type="project" value="UniProtKB-KW"/>
</dbReference>
<evidence type="ECO:0008006" key="9">
    <source>
        <dbReference type="Google" id="ProtNLM"/>
    </source>
</evidence>
<dbReference type="GO" id="GO:0042597">
    <property type="term" value="C:periplasmic space"/>
    <property type="evidence" value="ECO:0007669"/>
    <property type="project" value="UniProtKB-SubCell"/>
</dbReference>
<evidence type="ECO:0000259" key="6">
    <source>
        <dbReference type="Pfam" id="PF16889"/>
    </source>
</evidence>
<evidence type="ECO:0000256" key="3">
    <source>
        <dbReference type="ARBA" id="ARBA00022764"/>
    </source>
</evidence>
<dbReference type="Pfam" id="PF07940">
    <property type="entry name" value="Hepar_II_III_C"/>
    <property type="match status" value="1"/>
</dbReference>
<dbReference type="PANTHER" id="PTHR39210:SF1">
    <property type="entry name" value="HEPARIN-SULFATE LYASE"/>
    <property type="match status" value="1"/>
</dbReference>
<dbReference type="Gene3D" id="1.50.10.100">
    <property type="entry name" value="Chondroitin AC/alginate lyase"/>
    <property type="match status" value="1"/>
</dbReference>
<dbReference type="EMBL" id="BLJN01000007">
    <property type="protein sequence ID" value="GFE83932.1"/>
    <property type="molecule type" value="Genomic_DNA"/>
</dbReference>
<proteinExistence type="predicted"/>
<dbReference type="RefSeq" id="WP_161815543.1">
    <property type="nucleotide sequence ID" value="NZ_BLJN01000007.1"/>
</dbReference>
<dbReference type="InterPro" id="IPR031680">
    <property type="entry name" value="Hepar_II_III_N"/>
</dbReference>
<keyword evidence="3" id="KW-0574">Periplasm</keyword>
<name>A0A829YM86_9GAMM</name>
<evidence type="ECO:0000256" key="1">
    <source>
        <dbReference type="ARBA" id="ARBA00004418"/>
    </source>
</evidence>
<evidence type="ECO:0000256" key="2">
    <source>
        <dbReference type="ARBA" id="ARBA00022729"/>
    </source>
</evidence>
<reference evidence="8" key="1">
    <citation type="submission" date="2020-01" db="EMBL/GenBank/DDBJ databases">
        <title>'Steroidobacter agaridevorans' sp. nov., agar-degrading bacteria isolated from rhizosphere soils.</title>
        <authorList>
            <person name="Ikenaga M."/>
            <person name="Kataoka M."/>
            <person name="Murouchi A."/>
            <person name="Katsuragi S."/>
            <person name="Sakai M."/>
        </authorList>
    </citation>
    <scope>NUCLEOTIDE SEQUENCE [LARGE SCALE GENOMIC DNA]</scope>
    <source>
        <strain evidence="8">YU21-B</strain>
    </source>
</reference>
<evidence type="ECO:0000313" key="8">
    <source>
        <dbReference type="Proteomes" id="UP000445000"/>
    </source>
</evidence>
<evidence type="ECO:0000259" key="5">
    <source>
        <dbReference type="Pfam" id="PF07940"/>
    </source>
</evidence>
<feature type="domain" description="Heparinase II/III-like C-terminal" evidence="5">
    <location>
        <begin position="416"/>
        <end position="655"/>
    </location>
</feature>
<dbReference type="Pfam" id="PF16889">
    <property type="entry name" value="Hepar_II_III_N"/>
    <property type="match status" value="1"/>
</dbReference>
<dbReference type="Proteomes" id="UP000445000">
    <property type="component" value="Unassembled WGS sequence"/>
</dbReference>
<evidence type="ECO:0000313" key="7">
    <source>
        <dbReference type="EMBL" id="GFE83932.1"/>
    </source>
</evidence>
<dbReference type="InterPro" id="IPR008929">
    <property type="entry name" value="Chondroitin_lyas"/>
</dbReference>
<keyword evidence="2" id="KW-0732">Signal</keyword>
<dbReference type="SUPFAM" id="SSF48230">
    <property type="entry name" value="Chondroitin AC/alginate lyase"/>
    <property type="match status" value="1"/>
</dbReference>
<accession>A0A829YM86</accession>
<organism evidence="7 8">
    <name type="scientific">Steroidobacter agaridevorans</name>
    <dbReference type="NCBI Taxonomy" id="2695856"/>
    <lineage>
        <taxon>Bacteria</taxon>
        <taxon>Pseudomonadati</taxon>
        <taxon>Pseudomonadota</taxon>
        <taxon>Gammaproteobacteria</taxon>
        <taxon>Steroidobacterales</taxon>
        <taxon>Steroidobacteraceae</taxon>
        <taxon>Steroidobacter</taxon>
    </lineage>
</organism>
<protein>
    <recommendedName>
        <fullName evidence="9">Heparinase</fullName>
    </recommendedName>
</protein>
<comment type="subcellular location">
    <subcellularLocation>
        <location evidence="1">Periplasm</location>
    </subcellularLocation>
</comment>
<dbReference type="PANTHER" id="PTHR39210">
    <property type="entry name" value="HEPARIN-SULFATE LYASE"/>
    <property type="match status" value="1"/>
</dbReference>
<dbReference type="AlphaFoldDB" id="A0A829YM86"/>